<feature type="region of interest" description="Disordered" evidence="1">
    <location>
        <begin position="32"/>
        <end position="80"/>
    </location>
</feature>
<proteinExistence type="predicted"/>
<accession>M5U7W4</accession>
<comment type="caution">
    <text evidence="2">The sequence shown here is derived from an EMBL/GenBank/DDBJ whole genome shotgun (WGS) entry which is preliminary data.</text>
</comment>
<dbReference type="RefSeq" id="WP_008675417.1">
    <property type="nucleotide sequence ID" value="NZ_ANOH01000095.1"/>
</dbReference>
<dbReference type="Proteomes" id="UP000011885">
    <property type="component" value="Unassembled WGS sequence"/>
</dbReference>
<reference evidence="2 3" key="1">
    <citation type="journal article" date="2013" name="Mar. Genomics">
        <title>Expression of sulfatases in Rhodopirellula baltica and the diversity of sulfatases in the genus Rhodopirellula.</title>
        <authorList>
            <person name="Wegner C.E."/>
            <person name="Richter-Heitmann T."/>
            <person name="Klindworth A."/>
            <person name="Klockow C."/>
            <person name="Richter M."/>
            <person name="Achstetter T."/>
            <person name="Glockner F.O."/>
            <person name="Harder J."/>
        </authorList>
    </citation>
    <scope>NUCLEOTIDE SEQUENCE [LARGE SCALE GENOMIC DNA]</scope>
    <source>
        <strain evidence="2 3">SM41</strain>
    </source>
</reference>
<dbReference type="OrthoDB" id="272511at2"/>
<protein>
    <submittedName>
        <fullName evidence="2">Uncharacterized protein</fullName>
    </submittedName>
</protein>
<keyword evidence="3" id="KW-1185">Reference proteome</keyword>
<evidence type="ECO:0000256" key="1">
    <source>
        <dbReference type="SAM" id="MobiDB-lite"/>
    </source>
</evidence>
<evidence type="ECO:0000313" key="2">
    <source>
        <dbReference type="EMBL" id="EMI57364.1"/>
    </source>
</evidence>
<dbReference type="EMBL" id="ANOH01000095">
    <property type="protein sequence ID" value="EMI57364.1"/>
    <property type="molecule type" value="Genomic_DNA"/>
</dbReference>
<gene>
    <name evidence="2" type="ORF">RSSM_01205</name>
</gene>
<feature type="compositionally biased region" description="Polar residues" evidence="1">
    <location>
        <begin position="37"/>
        <end position="61"/>
    </location>
</feature>
<dbReference type="AlphaFoldDB" id="M5U7W4"/>
<sequence>MRKRVPVVIGGGIALLIASQYFDFGLGFTDGDGNNDPQGQVSMDPGSSSPIMSIESLTPSDAPTAGDTSDDSDEAMREAASELELTPVIPVLPSVVDVLIDGNQYLVQTEAEQPDRKAISIEDIIAFAGTVEGEPSGILVRVARTPNAVAAADAALMKRLREAGLDDDQIDARRQLVELP</sequence>
<evidence type="ECO:0000313" key="3">
    <source>
        <dbReference type="Proteomes" id="UP000011885"/>
    </source>
</evidence>
<dbReference type="PATRIC" id="fig|1263870.3.peg.1302"/>
<organism evidence="2 3">
    <name type="scientific">Rhodopirellula sallentina SM41</name>
    <dbReference type="NCBI Taxonomy" id="1263870"/>
    <lineage>
        <taxon>Bacteria</taxon>
        <taxon>Pseudomonadati</taxon>
        <taxon>Planctomycetota</taxon>
        <taxon>Planctomycetia</taxon>
        <taxon>Pirellulales</taxon>
        <taxon>Pirellulaceae</taxon>
        <taxon>Rhodopirellula</taxon>
    </lineage>
</organism>
<name>M5U7W4_9BACT</name>